<reference evidence="1" key="1">
    <citation type="submission" date="2021-06" db="EMBL/GenBank/DDBJ databases">
        <authorList>
            <person name="Kallberg Y."/>
            <person name="Tangrot J."/>
            <person name="Rosling A."/>
        </authorList>
    </citation>
    <scope>NUCLEOTIDE SEQUENCE</scope>
    <source>
        <strain evidence="1">AZ414A</strain>
    </source>
</reference>
<gene>
    <name evidence="1" type="ORF">DEBURN_LOCUS3899</name>
</gene>
<proteinExistence type="predicted"/>
<organism evidence="1 2">
    <name type="scientific">Diversispora eburnea</name>
    <dbReference type="NCBI Taxonomy" id="1213867"/>
    <lineage>
        <taxon>Eukaryota</taxon>
        <taxon>Fungi</taxon>
        <taxon>Fungi incertae sedis</taxon>
        <taxon>Mucoromycota</taxon>
        <taxon>Glomeromycotina</taxon>
        <taxon>Glomeromycetes</taxon>
        <taxon>Diversisporales</taxon>
        <taxon>Diversisporaceae</taxon>
        <taxon>Diversispora</taxon>
    </lineage>
</organism>
<name>A0A9N8ZAP0_9GLOM</name>
<keyword evidence="2" id="KW-1185">Reference proteome</keyword>
<comment type="caution">
    <text evidence="1">The sequence shown here is derived from an EMBL/GenBank/DDBJ whole genome shotgun (WGS) entry which is preliminary data.</text>
</comment>
<protein>
    <submittedName>
        <fullName evidence="1">4903_t:CDS:1</fullName>
    </submittedName>
</protein>
<dbReference type="OrthoDB" id="2445816at2759"/>
<dbReference type="AlphaFoldDB" id="A0A9N8ZAP0"/>
<evidence type="ECO:0000313" key="1">
    <source>
        <dbReference type="EMBL" id="CAG8485593.1"/>
    </source>
</evidence>
<accession>A0A9N8ZAP0</accession>
<dbReference type="EMBL" id="CAJVPK010000265">
    <property type="protein sequence ID" value="CAG8485593.1"/>
    <property type="molecule type" value="Genomic_DNA"/>
</dbReference>
<feature type="non-terminal residue" evidence="1">
    <location>
        <position position="1"/>
    </location>
</feature>
<evidence type="ECO:0000313" key="2">
    <source>
        <dbReference type="Proteomes" id="UP000789706"/>
    </source>
</evidence>
<dbReference type="Proteomes" id="UP000789706">
    <property type="component" value="Unassembled WGS sequence"/>
</dbReference>
<sequence length="86" mass="9673">EDLGDSDEIEFAKNQNVELDLILDLQSNSIIALSDSTGIPSENIMDNEQHLSIESSKITTQSSIHLFRNTIRSGHEEILSWISLFK</sequence>